<dbReference type="AlphaFoldDB" id="A0A0D0A3X9"/>
<proteinExistence type="predicted"/>
<dbReference type="STRING" id="765257.A0A0D0A3X9"/>
<protein>
    <recommendedName>
        <fullName evidence="3">Virilizer N-terminal domain-containing protein</fullName>
    </recommendedName>
</protein>
<accession>A0A0D0A3X9</accession>
<evidence type="ECO:0000313" key="1">
    <source>
        <dbReference type="EMBL" id="KIK29072.1"/>
    </source>
</evidence>
<organism evidence="1 2">
    <name type="scientific">Pisolithus microcarpus 441</name>
    <dbReference type="NCBI Taxonomy" id="765257"/>
    <lineage>
        <taxon>Eukaryota</taxon>
        <taxon>Fungi</taxon>
        <taxon>Dikarya</taxon>
        <taxon>Basidiomycota</taxon>
        <taxon>Agaricomycotina</taxon>
        <taxon>Agaricomycetes</taxon>
        <taxon>Agaricomycetidae</taxon>
        <taxon>Boletales</taxon>
        <taxon>Sclerodermatineae</taxon>
        <taxon>Pisolithaceae</taxon>
        <taxon>Pisolithus</taxon>
    </lineage>
</organism>
<dbReference type="EMBL" id="KN833690">
    <property type="protein sequence ID" value="KIK29072.1"/>
    <property type="molecule type" value="Genomic_DNA"/>
</dbReference>
<evidence type="ECO:0000313" key="2">
    <source>
        <dbReference type="Proteomes" id="UP000054018"/>
    </source>
</evidence>
<gene>
    <name evidence="1" type="ORF">PISMIDRAFT_89763</name>
</gene>
<reference evidence="2" key="2">
    <citation type="submission" date="2015-01" db="EMBL/GenBank/DDBJ databases">
        <title>Evolutionary Origins and Diversification of the Mycorrhizal Mutualists.</title>
        <authorList>
            <consortium name="DOE Joint Genome Institute"/>
            <consortium name="Mycorrhizal Genomics Consortium"/>
            <person name="Kohler A."/>
            <person name="Kuo A."/>
            <person name="Nagy L.G."/>
            <person name="Floudas D."/>
            <person name="Copeland A."/>
            <person name="Barry K.W."/>
            <person name="Cichocki N."/>
            <person name="Veneault-Fourrey C."/>
            <person name="LaButti K."/>
            <person name="Lindquist E.A."/>
            <person name="Lipzen A."/>
            <person name="Lundell T."/>
            <person name="Morin E."/>
            <person name="Murat C."/>
            <person name="Riley R."/>
            <person name="Ohm R."/>
            <person name="Sun H."/>
            <person name="Tunlid A."/>
            <person name="Henrissat B."/>
            <person name="Grigoriev I.V."/>
            <person name="Hibbett D.S."/>
            <person name="Martin F."/>
        </authorList>
    </citation>
    <scope>NUCLEOTIDE SEQUENCE [LARGE SCALE GENOMIC DNA]</scope>
    <source>
        <strain evidence="2">441</strain>
    </source>
</reference>
<name>A0A0D0A3X9_9AGAM</name>
<dbReference type="HOGENOM" id="CLU_008184_0_0_1"/>
<evidence type="ECO:0008006" key="3">
    <source>
        <dbReference type="Google" id="ProtNLM"/>
    </source>
</evidence>
<sequence>MLLQWCNLTPYGTSKLAAIRFASPCRVRSVRIFPTGARPFAATPDTIARTEPEAFFMDVYFNAHPLQPSSQVDGKPKLKVPNALIPTVIPYAGGQAEFAVNMGADARFATRLMIVRGDFEVVSMAIYGEPVSEVIPVITAYEALPLPVTEPTPVSPALDIARSPDPTLLARQLLSLIPDAPPLNLVIRLMFCLKPPNDDWDLPEFPHLYSDLHEEDMDIDLDSAYRCLSRPVADDVSPEALLRFAEKVAEAISPTDNTRSYFIAGILSRSASQHRQLVRMLVQTVDLERVFDTSSLDEDTVFALLDASTNPDIARLLDNDWFRCASDSVHSLPATEPEVKRGIRRLTSRLRDWQLFEDTLSNPSGNFVAAARFLKDIGSEEKSFGIWLSCMTTYEDLAASLQDGPTLDRSVPGALWDSESTDASHDDYIGFVKAFVGIACVLAVYAWSDSLPSVNCRERTLGVLRLWQDVPGYREIVNHLLLLRQMTFRLECMTMDNDPPAMPGIHAENIILNLVNEPGCYLSPHFVKCIRSWQPFSLTYISEEERISLDHAAAVAEDGLSSAIEEFAKSNSSPLNMDRVRALRVAIVIIQHHVDEESGDLQVLQTGWKENVYGLFFRAIDLAFEVAQGLKTQFALSVPPPIEKGLLEQYLLLSDQLLRLIAYLEPFAVTTTRTIRRLVDQIYLIFTSTDMVLCNLSYSPSVYAAARRAKQTCSQVLRILSASSTTDSPKTRSTVVLRTLLQKSQVFHDDPHQQVRQIYELLTCLLPTPSDSSESVSKWVSSTLPIILGDLERLLYALDVDRKCELMSLLITLDDGVLDLGQWFISQELKHMSDLSRFVMEGQTEHLRRMSQQAVDRHIQTIVRLISPSPEHATLCVSTLSAIPGAGPVIAETMTALLSAHVYSESLLRLARLLSTDPVFTDASVQTAVALTFIRSVSVPQIHSDVVEAFERTRAALSAVDDAELTLDQLLWEFGHCLSAIAERMDDLQPSDLRLVLSTLFWLCEKLPSPSDLPGLSRDGWDKLCNAFGDKTTPETDGYLKVVKGKLTPIPDSFAPTRIIPQTACITIRDLETLLESSAPVPSTPKRKSPAQDVLGLVALSPPTALLRSPAISGLTKMYMKNDFRELRQTPSARQNTSRLPSMHVDVSVTLVSFTRTVTFSYDSRSPYIRSSSLARCRQSSSPASLITRSRRSHSALLSTSLSRRACKRIEATQSELRENHAEV</sequence>
<dbReference type="Proteomes" id="UP000054018">
    <property type="component" value="Unassembled WGS sequence"/>
</dbReference>
<dbReference type="OrthoDB" id="2011702at2759"/>
<keyword evidence="2" id="KW-1185">Reference proteome</keyword>
<reference evidence="1 2" key="1">
    <citation type="submission" date="2014-04" db="EMBL/GenBank/DDBJ databases">
        <authorList>
            <consortium name="DOE Joint Genome Institute"/>
            <person name="Kuo A."/>
            <person name="Kohler A."/>
            <person name="Costa M.D."/>
            <person name="Nagy L.G."/>
            <person name="Floudas D."/>
            <person name="Copeland A."/>
            <person name="Barry K.W."/>
            <person name="Cichocki N."/>
            <person name="Veneault-Fourrey C."/>
            <person name="LaButti K."/>
            <person name="Lindquist E.A."/>
            <person name="Lipzen A."/>
            <person name="Lundell T."/>
            <person name="Morin E."/>
            <person name="Murat C."/>
            <person name="Sun H."/>
            <person name="Tunlid A."/>
            <person name="Henrissat B."/>
            <person name="Grigoriev I.V."/>
            <person name="Hibbett D.S."/>
            <person name="Martin F."/>
            <person name="Nordberg H.P."/>
            <person name="Cantor M.N."/>
            <person name="Hua S.X."/>
        </authorList>
    </citation>
    <scope>NUCLEOTIDE SEQUENCE [LARGE SCALE GENOMIC DNA]</scope>
    <source>
        <strain evidence="1 2">441</strain>
    </source>
</reference>